<keyword evidence="3" id="KW-0285">Flavoprotein</keyword>
<dbReference type="InterPro" id="IPR009100">
    <property type="entry name" value="AcylCoA_DH/oxidase_NM_dom_sf"/>
</dbReference>
<proteinExistence type="inferred from homology"/>
<feature type="domain" description="Acyl-CoA dehydrogenase/oxidase N-terminal" evidence="8">
    <location>
        <begin position="36"/>
        <end position="130"/>
    </location>
</feature>
<dbReference type="InterPro" id="IPR036250">
    <property type="entry name" value="AcylCo_DH-like_C"/>
</dbReference>
<evidence type="ECO:0000259" key="6">
    <source>
        <dbReference type="Pfam" id="PF01756"/>
    </source>
</evidence>
<dbReference type="Pfam" id="PF02771">
    <property type="entry name" value="Acyl-CoA_dh_N"/>
    <property type="match status" value="1"/>
</dbReference>
<feature type="domain" description="Acyl-CoA oxidase/dehydrogenase middle" evidence="7">
    <location>
        <begin position="134"/>
        <end position="243"/>
    </location>
</feature>
<comment type="caution">
    <text evidence="10">The sequence shown here is derived from an EMBL/GenBank/DDBJ whole genome shotgun (WGS) entry which is preliminary data.</text>
</comment>
<feature type="domain" description="Acyl-CoA oxidase C-alpha1" evidence="9">
    <location>
        <begin position="279"/>
        <end position="433"/>
    </location>
</feature>
<comment type="cofactor">
    <cofactor evidence="1">
        <name>FAD</name>
        <dbReference type="ChEBI" id="CHEBI:57692"/>
    </cofactor>
</comment>
<evidence type="ECO:0000256" key="3">
    <source>
        <dbReference type="ARBA" id="ARBA00022630"/>
    </source>
</evidence>
<dbReference type="InterPro" id="IPR046373">
    <property type="entry name" value="Acyl-CoA_Oxase/DH_mid-dom_sf"/>
</dbReference>
<dbReference type="InterPro" id="IPR002655">
    <property type="entry name" value="Acyl-CoA_oxidase_C"/>
</dbReference>
<dbReference type="PANTHER" id="PTHR10909">
    <property type="entry name" value="ELECTRON TRANSPORT OXIDOREDUCTASE"/>
    <property type="match status" value="1"/>
</dbReference>
<dbReference type="InterPro" id="IPR012258">
    <property type="entry name" value="Acyl-CoA_oxidase"/>
</dbReference>
<dbReference type="InterPro" id="IPR013786">
    <property type="entry name" value="AcylCoA_DH/ox_N"/>
</dbReference>
<name>A0ABW1NZY0_9PSEU</name>
<evidence type="ECO:0000259" key="7">
    <source>
        <dbReference type="Pfam" id="PF02770"/>
    </source>
</evidence>
<dbReference type="Pfam" id="PF01756">
    <property type="entry name" value="ACOX"/>
    <property type="match status" value="1"/>
</dbReference>
<keyword evidence="5" id="KW-0560">Oxidoreductase</keyword>
<dbReference type="Pfam" id="PF22924">
    <property type="entry name" value="ACOX_C_alpha1"/>
    <property type="match status" value="1"/>
</dbReference>
<dbReference type="InterPro" id="IPR006091">
    <property type="entry name" value="Acyl-CoA_Oxase/DH_mid-dom"/>
</dbReference>
<evidence type="ECO:0000256" key="5">
    <source>
        <dbReference type="ARBA" id="ARBA00023002"/>
    </source>
</evidence>
<keyword evidence="11" id="KW-1185">Reference proteome</keyword>
<accession>A0ABW1NZY0</accession>
<evidence type="ECO:0000313" key="10">
    <source>
        <dbReference type="EMBL" id="MFC6088808.1"/>
    </source>
</evidence>
<dbReference type="SUPFAM" id="SSF47203">
    <property type="entry name" value="Acyl-CoA dehydrogenase C-terminal domain-like"/>
    <property type="match status" value="2"/>
</dbReference>
<dbReference type="Proteomes" id="UP001596220">
    <property type="component" value="Unassembled WGS sequence"/>
</dbReference>
<dbReference type="InterPro" id="IPR055060">
    <property type="entry name" value="ACOX_C_alpha1"/>
</dbReference>
<dbReference type="Gene3D" id="1.10.540.10">
    <property type="entry name" value="Acyl-CoA dehydrogenase/oxidase, N-terminal domain"/>
    <property type="match status" value="1"/>
</dbReference>
<evidence type="ECO:0000313" key="11">
    <source>
        <dbReference type="Proteomes" id="UP001596220"/>
    </source>
</evidence>
<evidence type="ECO:0000256" key="2">
    <source>
        <dbReference type="ARBA" id="ARBA00006288"/>
    </source>
</evidence>
<dbReference type="SUPFAM" id="SSF56645">
    <property type="entry name" value="Acyl-CoA dehydrogenase NM domain-like"/>
    <property type="match status" value="1"/>
</dbReference>
<dbReference type="InterPro" id="IPR037069">
    <property type="entry name" value="AcylCoA_DH/ox_N_sf"/>
</dbReference>
<comment type="similarity">
    <text evidence="2">Belongs to the acyl-CoA oxidase family.</text>
</comment>
<dbReference type="RefSeq" id="WP_380633596.1">
    <property type="nucleotide sequence ID" value="NZ_JBHSQO010000004.1"/>
</dbReference>
<protein>
    <submittedName>
        <fullName evidence="10">Acyl-CoA dehydrogenase</fullName>
    </submittedName>
</protein>
<gene>
    <name evidence="10" type="ORF">ACFP3R_05940</name>
</gene>
<dbReference type="PANTHER" id="PTHR10909:SF382">
    <property type="entry name" value="ACYL-COENZYME A OXIDASE"/>
    <property type="match status" value="1"/>
</dbReference>
<dbReference type="Gene3D" id="2.40.110.10">
    <property type="entry name" value="Butyryl-CoA Dehydrogenase, subunit A, domain 2"/>
    <property type="match status" value="1"/>
</dbReference>
<reference evidence="11" key="1">
    <citation type="journal article" date="2019" name="Int. J. Syst. Evol. Microbiol.">
        <title>The Global Catalogue of Microorganisms (GCM) 10K type strain sequencing project: providing services to taxonomists for standard genome sequencing and annotation.</title>
        <authorList>
            <consortium name="The Broad Institute Genomics Platform"/>
            <consortium name="The Broad Institute Genome Sequencing Center for Infectious Disease"/>
            <person name="Wu L."/>
            <person name="Ma J."/>
        </authorList>
    </citation>
    <scope>NUCLEOTIDE SEQUENCE [LARGE SCALE GENOMIC DNA]</scope>
    <source>
        <strain evidence="11">CGMCC 4.7246</strain>
    </source>
</reference>
<dbReference type="PIRSF" id="PIRSF000168">
    <property type="entry name" value="Acyl-CoA_oxidase"/>
    <property type="match status" value="1"/>
</dbReference>
<keyword evidence="4" id="KW-0274">FAD</keyword>
<dbReference type="Gene3D" id="1.20.140.10">
    <property type="entry name" value="Butyryl-CoA Dehydrogenase, subunit A, domain 3"/>
    <property type="match status" value="2"/>
</dbReference>
<feature type="domain" description="Acyl-CoA oxidase C-terminal" evidence="6">
    <location>
        <begin position="491"/>
        <end position="624"/>
    </location>
</feature>
<evidence type="ECO:0000256" key="4">
    <source>
        <dbReference type="ARBA" id="ARBA00022827"/>
    </source>
</evidence>
<evidence type="ECO:0000259" key="8">
    <source>
        <dbReference type="Pfam" id="PF02771"/>
    </source>
</evidence>
<organism evidence="10 11">
    <name type="scientific">Saccharothrix lopnurensis</name>
    <dbReference type="NCBI Taxonomy" id="1670621"/>
    <lineage>
        <taxon>Bacteria</taxon>
        <taxon>Bacillati</taxon>
        <taxon>Actinomycetota</taxon>
        <taxon>Actinomycetes</taxon>
        <taxon>Pseudonocardiales</taxon>
        <taxon>Pseudonocardiaceae</taxon>
        <taxon>Saccharothrix</taxon>
    </lineage>
</organism>
<evidence type="ECO:0000259" key="9">
    <source>
        <dbReference type="Pfam" id="PF22924"/>
    </source>
</evidence>
<dbReference type="EMBL" id="JBHSQO010000004">
    <property type="protein sequence ID" value="MFC6088808.1"/>
    <property type="molecule type" value="Genomic_DNA"/>
</dbReference>
<evidence type="ECO:0000256" key="1">
    <source>
        <dbReference type="ARBA" id="ARBA00001974"/>
    </source>
</evidence>
<sequence>MERGFVVVELTEALRELLDGRWAGSRRDSLDLLGKVAPVRDLPREEHRAWVLEQMRVLAEGGHPLIGFPTEHGGHGDVGGSVVAFEVLGFGDLSLMVKAGVQWGLFGGAVQALGTEEHHARYLPGIMSMELPGCFAMTETGHGSDVQHLRTTATYDPEAREFVVHTPDEGARKDYIGNAARDGRLAVVFAQLVTGGEEHGVHALVVPIRDGEGRPAPGVTIEDCGPKAGLNGVDNGRLTFDRVRVPRSALLNRYGDVAPDGTYSSPVEGRGRRFFTMLGTLVRGRISVAGGAGSATKKALTLAVRYGERRRQFPRPGSGEEVVVLDYLAHQRRLLPALAQTYALHFAQEELVSALHDVSDDRGRRELESRAAGLKAVATGHATRTIQECREACGGAGYLAENLLPALKADTDVFTTFEGDNTVLLQLVAKGLLTSYRDHVGDLDPWGVIRFVADQAVNVVIERTAARALIDRLVSGSSDALLDRGWQLRQFEDRERHVLEGLARRLRRASADDAFEVFNAAQDHVLHAARVHVDRVVLEAFVAALGRGTDPAATELLGRVCDLYALSVVEADRAWFLEHGRLTPQRSKAVTQAVNELCGQLRPHARTLVDAFGIPETWLASPIAM</sequence>
<dbReference type="Pfam" id="PF02770">
    <property type="entry name" value="Acyl-CoA_dh_M"/>
    <property type="match status" value="1"/>
</dbReference>